<keyword evidence="1" id="KW-0732">Signal</keyword>
<proteinExistence type="predicted"/>
<keyword evidence="3" id="KW-1185">Reference proteome</keyword>
<evidence type="ECO:0000313" key="3">
    <source>
        <dbReference type="Proteomes" id="UP001610335"/>
    </source>
</evidence>
<reference evidence="2 3" key="1">
    <citation type="submission" date="2024-07" db="EMBL/GenBank/DDBJ databases">
        <title>Section-level genome sequencing and comparative genomics of Aspergillus sections Usti and Cavernicolus.</title>
        <authorList>
            <consortium name="Lawrence Berkeley National Laboratory"/>
            <person name="Nybo J.L."/>
            <person name="Vesth T.C."/>
            <person name="Theobald S."/>
            <person name="Frisvad J.C."/>
            <person name="Larsen T.O."/>
            <person name="Kjaerboelling I."/>
            <person name="Rothschild-Mancinelli K."/>
            <person name="Lyhne E.K."/>
            <person name="Kogle M.E."/>
            <person name="Barry K."/>
            <person name="Clum A."/>
            <person name="Na H."/>
            <person name="Ledsgaard L."/>
            <person name="Lin J."/>
            <person name="Lipzen A."/>
            <person name="Kuo A."/>
            <person name="Riley R."/>
            <person name="Mondo S."/>
            <person name="LaButti K."/>
            <person name="Haridas S."/>
            <person name="Pangalinan J."/>
            <person name="Salamov A.A."/>
            <person name="Simmons B.A."/>
            <person name="Magnuson J.K."/>
            <person name="Chen J."/>
            <person name="Drula E."/>
            <person name="Henrissat B."/>
            <person name="Wiebenga A."/>
            <person name="Lubbers R.J."/>
            <person name="Gomes A.C."/>
            <person name="Makela M.R."/>
            <person name="Stajich J."/>
            <person name="Grigoriev I.V."/>
            <person name="Mortensen U.H."/>
            <person name="De vries R.P."/>
            <person name="Baker S.E."/>
            <person name="Andersen M.R."/>
        </authorList>
    </citation>
    <scope>NUCLEOTIDE SEQUENCE [LARGE SCALE GENOMIC DNA]</scope>
    <source>
        <strain evidence="2 3">CBS 600.67</strain>
    </source>
</reference>
<accession>A0ABR4HZP4</accession>
<protein>
    <recommendedName>
        <fullName evidence="4">AA1-like domain-containing protein</fullName>
    </recommendedName>
</protein>
<gene>
    <name evidence="2" type="ORF">BDW59DRAFT_164536</name>
</gene>
<evidence type="ECO:0000256" key="1">
    <source>
        <dbReference type="SAM" id="SignalP"/>
    </source>
</evidence>
<evidence type="ECO:0008006" key="4">
    <source>
        <dbReference type="Google" id="ProtNLM"/>
    </source>
</evidence>
<dbReference type="EMBL" id="JBFXLS010000068">
    <property type="protein sequence ID" value="KAL2820841.1"/>
    <property type="molecule type" value="Genomic_DNA"/>
</dbReference>
<dbReference type="Proteomes" id="UP001610335">
    <property type="component" value="Unassembled WGS sequence"/>
</dbReference>
<feature type="signal peptide" evidence="1">
    <location>
        <begin position="1"/>
        <end position="18"/>
    </location>
</feature>
<comment type="caution">
    <text evidence="2">The sequence shown here is derived from an EMBL/GenBank/DDBJ whole genome shotgun (WGS) entry which is preliminary data.</text>
</comment>
<name>A0ABR4HZP4_9EURO</name>
<evidence type="ECO:0000313" key="2">
    <source>
        <dbReference type="EMBL" id="KAL2820841.1"/>
    </source>
</evidence>
<organism evidence="2 3">
    <name type="scientific">Aspergillus cavernicola</name>
    <dbReference type="NCBI Taxonomy" id="176166"/>
    <lineage>
        <taxon>Eukaryota</taxon>
        <taxon>Fungi</taxon>
        <taxon>Dikarya</taxon>
        <taxon>Ascomycota</taxon>
        <taxon>Pezizomycotina</taxon>
        <taxon>Eurotiomycetes</taxon>
        <taxon>Eurotiomycetidae</taxon>
        <taxon>Eurotiales</taxon>
        <taxon>Aspergillaceae</taxon>
        <taxon>Aspergillus</taxon>
        <taxon>Aspergillus subgen. Nidulantes</taxon>
    </lineage>
</organism>
<sequence>MKTTFAAIALSLFSIAIAAPAPVTTPQPNPYPVSVGNISLKHLIESDTYDFTFYATTRSLEGEALETVYCHTAWSNGGPYLGANAPEACASVYSFFFEEGAADIQSYQLSVIGPEGKATGTIATGPKYQCGPYQGTIGNIDIDCRTTNGGEFYLRAD</sequence>
<feature type="chain" id="PRO_5046854222" description="AA1-like domain-containing protein" evidence="1">
    <location>
        <begin position="19"/>
        <end position="157"/>
    </location>
</feature>